<organism evidence="2">
    <name type="scientific">Myoviridae sp. ctWb16</name>
    <dbReference type="NCBI Taxonomy" id="2827690"/>
    <lineage>
        <taxon>Viruses</taxon>
        <taxon>Duplodnaviria</taxon>
        <taxon>Heunggongvirae</taxon>
        <taxon>Uroviricota</taxon>
        <taxon>Caudoviricetes</taxon>
    </lineage>
</organism>
<proteinExistence type="predicted"/>
<evidence type="ECO:0000256" key="1">
    <source>
        <dbReference type="SAM" id="MobiDB-lite"/>
    </source>
</evidence>
<protein>
    <submittedName>
        <fullName evidence="2">Uncharacterized protein</fullName>
    </submittedName>
</protein>
<name>A0A8S5SZS6_9CAUD</name>
<evidence type="ECO:0000313" key="2">
    <source>
        <dbReference type="EMBL" id="DAF56612.1"/>
    </source>
</evidence>
<dbReference type="Pfam" id="PF10902">
    <property type="entry name" value="WYL_2"/>
    <property type="match status" value="1"/>
</dbReference>
<accession>A0A8S5SZS6</accession>
<reference evidence="2" key="1">
    <citation type="journal article" date="2021" name="Proc. Natl. Acad. Sci. U.S.A.">
        <title>A Catalog of Tens of Thousands of Viruses from Human Metagenomes Reveals Hidden Associations with Chronic Diseases.</title>
        <authorList>
            <person name="Tisza M.J."/>
            <person name="Buck C.B."/>
        </authorList>
    </citation>
    <scope>NUCLEOTIDE SEQUENCE</scope>
    <source>
        <strain evidence="2">CtWb16</strain>
    </source>
</reference>
<dbReference type="EMBL" id="BK032721">
    <property type="protein sequence ID" value="DAF56612.1"/>
    <property type="molecule type" value="Genomic_DNA"/>
</dbReference>
<sequence length="121" mass="13710">MSLNKEILTSILKENICDVTFIKKDGTERVMKSTLMEEYVKPLLTPSDTNDTKTERKENPNQVRVVDLEKKAWRSFNADTVKGITLTEIVNEGVASIDSTQETDKPLMDNTSDENILMEAK</sequence>
<feature type="region of interest" description="Disordered" evidence="1">
    <location>
        <begin position="100"/>
        <end position="121"/>
    </location>
</feature>
<dbReference type="InterPro" id="IPR024401">
    <property type="entry name" value="WYL_prot"/>
</dbReference>